<evidence type="ECO:0000313" key="2">
    <source>
        <dbReference type="Proteomes" id="UP000199114"/>
    </source>
</evidence>
<dbReference type="Proteomes" id="UP000199114">
    <property type="component" value="Unassembled WGS sequence"/>
</dbReference>
<name>A0A1H9B8I8_9EURY</name>
<protein>
    <submittedName>
        <fullName evidence="1">Uncharacterized protein</fullName>
    </submittedName>
</protein>
<dbReference type="AlphaFoldDB" id="A0A1H9B8I8"/>
<organism evidence="1 2">
    <name type="scientific">Natrinema salaciae</name>
    <dbReference type="NCBI Taxonomy" id="1186196"/>
    <lineage>
        <taxon>Archaea</taxon>
        <taxon>Methanobacteriati</taxon>
        <taxon>Methanobacteriota</taxon>
        <taxon>Stenosarchaea group</taxon>
        <taxon>Halobacteria</taxon>
        <taxon>Halobacteriales</taxon>
        <taxon>Natrialbaceae</taxon>
        <taxon>Natrinema</taxon>
    </lineage>
</organism>
<proteinExistence type="predicted"/>
<sequence length="30" mass="3354">MRMELGACKRDQTRQDVTVELSAESADVLT</sequence>
<dbReference type="EMBL" id="FOFD01000001">
    <property type="protein sequence ID" value="SEP85330.1"/>
    <property type="molecule type" value="Genomic_DNA"/>
</dbReference>
<reference evidence="2" key="1">
    <citation type="submission" date="2016-10" db="EMBL/GenBank/DDBJ databases">
        <authorList>
            <person name="Varghese N."/>
            <person name="Submissions S."/>
        </authorList>
    </citation>
    <scope>NUCLEOTIDE SEQUENCE [LARGE SCALE GENOMIC DNA]</scope>
    <source>
        <strain evidence="2">DSM 25055</strain>
    </source>
</reference>
<evidence type="ECO:0000313" key="1">
    <source>
        <dbReference type="EMBL" id="SEP85330.1"/>
    </source>
</evidence>
<gene>
    <name evidence="1" type="ORF">SAMN04489841_0669</name>
</gene>
<keyword evidence="2" id="KW-1185">Reference proteome</keyword>
<dbReference type="STRING" id="1186196.SAMN04489841_0669"/>
<accession>A0A1H9B8I8</accession>